<dbReference type="SUPFAM" id="SSF69118">
    <property type="entry name" value="AhpD-like"/>
    <property type="match status" value="1"/>
</dbReference>
<proteinExistence type="predicted"/>
<evidence type="ECO:0000313" key="2">
    <source>
        <dbReference type="Proteomes" id="UP000522864"/>
    </source>
</evidence>
<organism evidence="1 2">
    <name type="scientific">Pseudomonas gingeri</name>
    <dbReference type="NCBI Taxonomy" id="117681"/>
    <lineage>
        <taxon>Bacteria</taxon>
        <taxon>Pseudomonadati</taxon>
        <taxon>Pseudomonadota</taxon>
        <taxon>Gammaproteobacteria</taxon>
        <taxon>Pseudomonadales</taxon>
        <taxon>Pseudomonadaceae</taxon>
        <taxon>Pseudomonas</taxon>
    </lineage>
</organism>
<sequence length="182" mass="19676">MLNFKIYTVESAPQQSKPALETLQQAFGFIPNIAGAMAGSPTLINSFISVFQNAHRGGFTEDQLQTLLLTNAVTNASSWPVAFHTFLALKEGLDPADVEAIRAGRPPRNTKHAALSNLAKSLIEARGHVSEQTLHAFLDAGFNNEQVLEVINVVAASAITNYVASVTHPPLEESFQAHAWNQ</sequence>
<comment type="caution">
    <text evidence="1">The sequence shown here is derived from an EMBL/GenBank/DDBJ whole genome shotgun (WGS) entry which is preliminary data.</text>
</comment>
<dbReference type="PANTHER" id="PTHR35446:SF3">
    <property type="entry name" value="CMD DOMAIN-CONTAINING PROTEIN"/>
    <property type="match status" value="1"/>
</dbReference>
<dbReference type="RefSeq" id="WP_177100589.1">
    <property type="nucleotide sequence ID" value="NZ_JACAQA010000007.1"/>
</dbReference>
<name>A0A7Y8BRL7_9PSED</name>
<dbReference type="InterPro" id="IPR029032">
    <property type="entry name" value="AhpD-like"/>
</dbReference>
<accession>A0A7Y8BRL7</accession>
<dbReference type="EMBL" id="JACAQA010000007">
    <property type="protein sequence ID" value="NWB85815.1"/>
    <property type="molecule type" value="Genomic_DNA"/>
</dbReference>
<evidence type="ECO:0000313" key="1">
    <source>
        <dbReference type="EMBL" id="NWB85815.1"/>
    </source>
</evidence>
<reference evidence="1 2" key="1">
    <citation type="submission" date="2020-04" db="EMBL/GenBank/DDBJ databases">
        <title>Molecular characterization of pseudomonads from Agaricus bisporus reveal novel blotch 2 pathogens in Western Europe.</title>
        <authorList>
            <person name="Taparia T."/>
            <person name="Krijger M."/>
            <person name="Haynes E."/>
            <person name="Elpinstone J.G."/>
            <person name="Noble R."/>
            <person name="Van Der Wolf J."/>
        </authorList>
    </citation>
    <scope>NUCLEOTIDE SEQUENCE [LARGE SCALE GENOMIC DNA]</scope>
    <source>
        <strain evidence="1 2">G9001</strain>
    </source>
</reference>
<gene>
    <name evidence="1" type="ORF">HX830_13080</name>
</gene>
<dbReference type="Proteomes" id="UP000522864">
    <property type="component" value="Unassembled WGS sequence"/>
</dbReference>
<dbReference type="PANTHER" id="PTHR35446">
    <property type="entry name" value="SI:CH211-175M2.5"/>
    <property type="match status" value="1"/>
</dbReference>
<dbReference type="Gene3D" id="1.20.1290.10">
    <property type="entry name" value="AhpD-like"/>
    <property type="match status" value="1"/>
</dbReference>
<protein>
    <submittedName>
        <fullName evidence="1">Carboxymuconolactone decarboxylase family protein</fullName>
    </submittedName>
</protein>
<dbReference type="AlphaFoldDB" id="A0A7Y8BRL7"/>